<evidence type="ECO:0000256" key="1">
    <source>
        <dbReference type="ARBA" id="ARBA00004370"/>
    </source>
</evidence>
<dbReference type="InterPro" id="IPR001129">
    <property type="entry name" value="Membr-assoc_MAPEG"/>
</dbReference>
<evidence type="ECO:0000256" key="5">
    <source>
        <dbReference type="SAM" id="Phobius"/>
    </source>
</evidence>
<keyword evidence="4 5" id="KW-0472">Membrane</keyword>
<gene>
    <name evidence="6" type="ORF">Lmac_2503</name>
</gene>
<dbReference type="PANTHER" id="PTHR35814">
    <property type="match status" value="1"/>
</dbReference>
<feature type="transmembrane region" description="Helical" evidence="5">
    <location>
        <begin position="114"/>
        <end position="138"/>
    </location>
</feature>
<dbReference type="RefSeq" id="WP_058453206.1">
    <property type="nucleotide sequence ID" value="NZ_CAAAIB010000007.1"/>
</dbReference>
<dbReference type="STRING" id="466.Lmac_2503"/>
<dbReference type="Pfam" id="PF01124">
    <property type="entry name" value="MAPEG"/>
    <property type="match status" value="1"/>
</dbReference>
<proteinExistence type="predicted"/>
<dbReference type="SUPFAM" id="SSF161084">
    <property type="entry name" value="MAPEG domain-like"/>
    <property type="match status" value="1"/>
</dbReference>
<evidence type="ECO:0000256" key="4">
    <source>
        <dbReference type="ARBA" id="ARBA00023136"/>
    </source>
</evidence>
<dbReference type="Gene3D" id="1.20.120.550">
    <property type="entry name" value="Membrane associated eicosanoid/glutathione metabolism-like domain"/>
    <property type="match status" value="1"/>
</dbReference>
<comment type="subcellular location">
    <subcellularLocation>
        <location evidence="1">Membrane</location>
    </subcellularLocation>
</comment>
<comment type="caution">
    <text evidence="6">The sequence shown here is derived from an EMBL/GenBank/DDBJ whole genome shotgun (WGS) entry which is preliminary data.</text>
</comment>
<organism evidence="6 7">
    <name type="scientific">Legionella maceachernii</name>
    <dbReference type="NCBI Taxonomy" id="466"/>
    <lineage>
        <taxon>Bacteria</taxon>
        <taxon>Pseudomonadati</taxon>
        <taxon>Pseudomonadota</taxon>
        <taxon>Gammaproteobacteria</taxon>
        <taxon>Legionellales</taxon>
        <taxon>Legionellaceae</taxon>
        <taxon>Legionella</taxon>
    </lineage>
</organism>
<keyword evidence="2 5" id="KW-0812">Transmembrane</keyword>
<dbReference type="InterPro" id="IPR023352">
    <property type="entry name" value="MAPEG-like_dom_sf"/>
</dbReference>
<keyword evidence="7" id="KW-1185">Reference proteome</keyword>
<feature type="transmembrane region" description="Helical" evidence="5">
    <location>
        <begin position="69"/>
        <end position="93"/>
    </location>
</feature>
<keyword evidence="3 5" id="KW-1133">Transmembrane helix</keyword>
<feature type="transmembrane region" description="Helical" evidence="5">
    <location>
        <begin position="43"/>
        <end position="63"/>
    </location>
</feature>
<dbReference type="OrthoDB" id="8537976at2"/>
<dbReference type="Proteomes" id="UP000054908">
    <property type="component" value="Unassembled WGS sequence"/>
</dbReference>
<reference evidence="6 7" key="1">
    <citation type="submission" date="2015-11" db="EMBL/GenBank/DDBJ databases">
        <title>Genomic analysis of 38 Legionella species identifies large and diverse effector repertoires.</title>
        <authorList>
            <person name="Burstein D."/>
            <person name="Amaro F."/>
            <person name="Zusman T."/>
            <person name="Lifshitz Z."/>
            <person name="Cohen O."/>
            <person name="Gilbert J.A."/>
            <person name="Pupko T."/>
            <person name="Shuman H.A."/>
            <person name="Segal G."/>
        </authorList>
    </citation>
    <scope>NUCLEOTIDE SEQUENCE [LARGE SCALE GENOMIC DNA]</scope>
    <source>
        <strain evidence="6 7">PX-1-G2-E2</strain>
    </source>
</reference>
<keyword evidence="6" id="KW-0808">Transferase</keyword>
<accession>A0A0W0VW06</accession>
<dbReference type="EMBL" id="LNYL01000050">
    <property type="protein sequence ID" value="KTD24416.1"/>
    <property type="molecule type" value="Genomic_DNA"/>
</dbReference>
<evidence type="ECO:0000256" key="2">
    <source>
        <dbReference type="ARBA" id="ARBA00022692"/>
    </source>
</evidence>
<evidence type="ECO:0000313" key="6">
    <source>
        <dbReference type="EMBL" id="KTD24416.1"/>
    </source>
</evidence>
<feature type="transmembrane region" description="Helical" evidence="5">
    <location>
        <begin position="6"/>
        <end position="22"/>
    </location>
</feature>
<evidence type="ECO:0000256" key="3">
    <source>
        <dbReference type="ARBA" id="ARBA00022989"/>
    </source>
</evidence>
<name>A0A0W0VW06_9GAMM</name>
<dbReference type="PATRIC" id="fig|466.6.peg.2670"/>
<dbReference type="GO" id="GO:0016740">
    <property type="term" value="F:transferase activity"/>
    <property type="evidence" value="ECO:0007669"/>
    <property type="project" value="UniProtKB-KW"/>
</dbReference>
<protein>
    <submittedName>
        <fullName evidence="6">Glutathione S-transferase</fullName>
    </submittedName>
</protein>
<dbReference type="PANTHER" id="PTHR35814:SF1">
    <property type="entry name" value="GLUTATHIONE S-TRANSFERASE-RELATED"/>
    <property type="match status" value="1"/>
</dbReference>
<evidence type="ECO:0000313" key="7">
    <source>
        <dbReference type="Proteomes" id="UP000054908"/>
    </source>
</evidence>
<sequence>MVTSIYAAILGIILIRLSIKTIQARRKLGVGIGDGNNLQMRRFIRAQGNFVEYAAIFLILLGHAEINGLPIWTINFLGMLFLIGRIMHAYSLLKDEEYQTASNLVSYPKWRIRGMILTFIAIGSLAITILIQMAMVFVNHFLQ</sequence>
<dbReference type="GO" id="GO:0016020">
    <property type="term" value="C:membrane"/>
    <property type="evidence" value="ECO:0007669"/>
    <property type="project" value="UniProtKB-SubCell"/>
</dbReference>
<dbReference type="AlphaFoldDB" id="A0A0W0VW06"/>